<name>A0A645H739_9ZZZZ</name>
<sequence>MHMRRGEGAVTVAQAHPFAKAEADGAQFEIHADILNHLFIKLAFVAGERLRPRGEMIPDRKIGIRLVGIIEGKRFYGMAAAKADALHHALKRRHIHAHLRRQARFDMVDMTLADDVRIGRKDRIRLEPHDLFGNFAGYVLHAIQAPVMKR</sequence>
<organism evidence="1">
    <name type="scientific">bioreactor metagenome</name>
    <dbReference type="NCBI Taxonomy" id="1076179"/>
    <lineage>
        <taxon>unclassified sequences</taxon>
        <taxon>metagenomes</taxon>
        <taxon>ecological metagenomes</taxon>
    </lineage>
</organism>
<dbReference type="AlphaFoldDB" id="A0A645H739"/>
<proteinExistence type="predicted"/>
<dbReference type="EMBL" id="VSSQ01088082">
    <property type="protein sequence ID" value="MPN34841.1"/>
    <property type="molecule type" value="Genomic_DNA"/>
</dbReference>
<evidence type="ECO:0000313" key="1">
    <source>
        <dbReference type="EMBL" id="MPN34841.1"/>
    </source>
</evidence>
<reference evidence="1" key="1">
    <citation type="submission" date="2019-08" db="EMBL/GenBank/DDBJ databases">
        <authorList>
            <person name="Kucharzyk K."/>
            <person name="Murdoch R.W."/>
            <person name="Higgins S."/>
            <person name="Loffler F."/>
        </authorList>
    </citation>
    <scope>NUCLEOTIDE SEQUENCE</scope>
</reference>
<protein>
    <submittedName>
        <fullName evidence="1">Uncharacterized protein</fullName>
    </submittedName>
</protein>
<accession>A0A645H739</accession>
<gene>
    <name evidence="1" type="ORF">SDC9_182335</name>
</gene>
<comment type="caution">
    <text evidence="1">The sequence shown here is derived from an EMBL/GenBank/DDBJ whole genome shotgun (WGS) entry which is preliminary data.</text>
</comment>